<name>A0A8S3SJY5_MYTED</name>
<proteinExistence type="predicted"/>
<evidence type="ECO:0000313" key="1">
    <source>
        <dbReference type="EMBL" id="CAG2220527.1"/>
    </source>
</evidence>
<accession>A0A8S3SJY5</accession>
<reference evidence="1" key="1">
    <citation type="submission" date="2021-03" db="EMBL/GenBank/DDBJ databases">
        <authorList>
            <person name="Bekaert M."/>
        </authorList>
    </citation>
    <scope>NUCLEOTIDE SEQUENCE</scope>
</reference>
<comment type="caution">
    <text evidence="1">The sequence shown here is derived from an EMBL/GenBank/DDBJ whole genome shotgun (WGS) entry which is preliminary data.</text>
</comment>
<gene>
    <name evidence="1" type="ORF">MEDL_34008</name>
</gene>
<organism evidence="1 2">
    <name type="scientific">Mytilus edulis</name>
    <name type="common">Blue mussel</name>
    <dbReference type="NCBI Taxonomy" id="6550"/>
    <lineage>
        <taxon>Eukaryota</taxon>
        <taxon>Metazoa</taxon>
        <taxon>Spiralia</taxon>
        <taxon>Lophotrochozoa</taxon>
        <taxon>Mollusca</taxon>
        <taxon>Bivalvia</taxon>
        <taxon>Autobranchia</taxon>
        <taxon>Pteriomorphia</taxon>
        <taxon>Mytilida</taxon>
        <taxon>Mytiloidea</taxon>
        <taxon>Mytilidae</taxon>
        <taxon>Mytilinae</taxon>
        <taxon>Mytilus</taxon>
    </lineage>
</organism>
<sequence>MESKIFVYLVLPKVNLNQIQNEWSTKQMYGICYNKTQSKVSKKTYTNPNDIKKYKKEKLVLREINTNTPKLRSKSHFDFKHHCLFCGNEATDSKKKDKNVFQVRTDDFDSRIQDACDLRNDDWAAEVRGRLESVSDLHAADAVYHQACSANFRTKACCYSFLIYFLRKTHQ</sequence>
<dbReference type="AlphaFoldDB" id="A0A8S3SJY5"/>
<dbReference type="Proteomes" id="UP000683360">
    <property type="component" value="Unassembled WGS sequence"/>
</dbReference>
<protein>
    <submittedName>
        <fullName evidence="1">Uncharacterized protein</fullName>
    </submittedName>
</protein>
<keyword evidence="2" id="KW-1185">Reference proteome</keyword>
<evidence type="ECO:0000313" key="2">
    <source>
        <dbReference type="Proteomes" id="UP000683360"/>
    </source>
</evidence>
<dbReference type="EMBL" id="CAJPWZ010001663">
    <property type="protein sequence ID" value="CAG2220527.1"/>
    <property type="molecule type" value="Genomic_DNA"/>
</dbReference>
<dbReference type="OrthoDB" id="6753017at2759"/>